<accession>A0A9X0BUQ2</accession>
<dbReference type="Proteomes" id="UP001148312">
    <property type="component" value="Unassembled WGS sequence"/>
</dbReference>
<name>A0A9X0BUQ2_9EURO</name>
<organism evidence="1 2">
    <name type="scientific">Penicillium diatomitis</name>
    <dbReference type="NCBI Taxonomy" id="2819901"/>
    <lineage>
        <taxon>Eukaryota</taxon>
        <taxon>Fungi</taxon>
        <taxon>Dikarya</taxon>
        <taxon>Ascomycota</taxon>
        <taxon>Pezizomycotina</taxon>
        <taxon>Eurotiomycetes</taxon>
        <taxon>Eurotiomycetidae</taxon>
        <taxon>Eurotiales</taxon>
        <taxon>Aspergillaceae</taxon>
        <taxon>Penicillium</taxon>
    </lineage>
</organism>
<reference evidence="1" key="2">
    <citation type="journal article" date="2023" name="IMA Fungus">
        <title>Comparative genomic study of the Penicillium genus elucidates a diverse pangenome and 15 lateral gene transfer events.</title>
        <authorList>
            <person name="Petersen C."/>
            <person name="Sorensen T."/>
            <person name="Nielsen M.R."/>
            <person name="Sondergaard T.E."/>
            <person name="Sorensen J.L."/>
            <person name="Fitzpatrick D.A."/>
            <person name="Frisvad J.C."/>
            <person name="Nielsen K.L."/>
        </authorList>
    </citation>
    <scope>NUCLEOTIDE SEQUENCE</scope>
    <source>
        <strain evidence="1">IBT 30728</strain>
    </source>
</reference>
<dbReference type="AlphaFoldDB" id="A0A9X0BUQ2"/>
<dbReference type="RefSeq" id="XP_056789870.1">
    <property type="nucleotide sequence ID" value="XM_056934676.1"/>
</dbReference>
<evidence type="ECO:0000313" key="2">
    <source>
        <dbReference type="Proteomes" id="UP001148312"/>
    </source>
</evidence>
<proteinExistence type="predicted"/>
<evidence type="ECO:0000313" key="1">
    <source>
        <dbReference type="EMBL" id="KAJ5485086.1"/>
    </source>
</evidence>
<sequence>MPRLSTSSRTSPDHERKVMRKLKALRRVFGPTRMDIHSGPKVWEKAEAEAAAEDPGSVVGINTNAR</sequence>
<gene>
    <name evidence="1" type="ORF">N7539_005074</name>
</gene>
<reference evidence="1" key="1">
    <citation type="submission" date="2022-12" db="EMBL/GenBank/DDBJ databases">
        <authorList>
            <person name="Petersen C."/>
        </authorList>
    </citation>
    <scope>NUCLEOTIDE SEQUENCE</scope>
    <source>
        <strain evidence="1">IBT 30728</strain>
    </source>
</reference>
<dbReference type="GeneID" id="81624925"/>
<keyword evidence="2" id="KW-1185">Reference proteome</keyword>
<dbReference type="EMBL" id="JAPWDQ010000005">
    <property type="protein sequence ID" value="KAJ5485086.1"/>
    <property type="molecule type" value="Genomic_DNA"/>
</dbReference>
<protein>
    <submittedName>
        <fullName evidence="1">Uncharacterized protein</fullName>
    </submittedName>
</protein>
<comment type="caution">
    <text evidence="1">The sequence shown here is derived from an EMBL/GenBank/DDBJ whole genome shotgun (WGS) entry which is preliminary data.</text>
</comment>